<dbReference type="Gene3D" id="3.40.50.300">
    <property type="entry name" value="P-loop containing nucleotide triphosphate hydrolases"/>
    <property type="match status" value="3"/>
</dbReference>
<feature type="region of interest" description="Disordered" evidence="21">
    <location>
        <begin position="36"/>
        <end position="111"/>
    </location>
</feature>
<dbReference type="FunFam" id="3.40.50.300:FF:000789">
    <property type="entry name" value="DNA replication ATP-dependent helicase/nuclease DNA2"/>
    <property type="match status" value="1"/>
</dbReference>
<evidence type="ECO:0000256" key="1">
    <source>
        <dbReference type="ARBA" id="ARBA00001966"/>
    </source>
</evidence>
<gene>
    <name evidence="25" type="ORF">BZ3500_MVSOF-1268-A1-R1_CHR4-2G06977</name>
</gene>
<reference evidence="26" key="1">
    <citation type="submission" date="2016-10" db="EMBL/GenBank/DDBJ databases">
        <authorList>
            <person name="Jeantristanb JTB J.-T."/>
            <person name="Ricardo R."/>
        </authorList>
    </citation>
    <scope>NUCLEOTIDE SEQUENCE [LARGE SCALE GENOMIC DNA]</scope>
</reference>
<dbReference type="GO" id="GO:0005737">
    <property type="term" value="C:cytoplasm"/>
    <property type="evidence" value="ECO:0007669"/>
    <property type="project" value="TreeGrafter"/>
</dbReference>
<dbReference type="PANTHER" id="PTHR10887:SF433">
    <property type="entry name" value="DNA REPLICATION ATP-DEPENDENT HELICASE_NUCLEASE DNA2"/>
    <property type="match status" value="1"/>
</dbReference>
<feature type="domain" description="DNA2/NAM7 helicase helicase" evidence="23">
    <location>
        <begin position="1028"/>
        <end position="1087"/>
    </location>
</feature>
<evidence type="ECO:0000256" key="8">
    <source>
        <dbReference type="ARBA" id="ARBA00022759"/>
    </source>
</evidence>
<keyword evidence="13 20" id="KW-0408">Iron</keyword>
<proteinExistence type="inferred from homology"/>
<evidence type="ECO:0000256" key="12">
    <source>
        <dbReference type="ARBA" id="ARBA00022840"/>
    </source>
</evidence>
<accession>A0A2X0NG33</accession>
<evidence type="ECO:0000256" key="3">
    <source>
        <dbReference type="ARBA" id="ARBA00022485"/>
    </source>
</evidence>
<dbReference type="Pfam" id="PF13086">
    <property type="entry name" value="AAA_11"/>
    <property type="match status" value="2"/>
</dbReference>
<feature type="compositionally biased region" description="Low complexity" evidence="21">
    <location>
        <begin position="77"/>
        <end position="98"/>
    </location>
</feature>
<dbReference type="CDD" id="cd18808">
    <property type="entry name" value="SF1_C_Upf1"/>
    <property type="match status" value="1"/>
</dbReference>
<dbReference type="InterPro" id="IPR014808">
    <property type="entry name" value="DNA_replication_fac_Dna2_N"/>
</dbReference>
<evidence type="ECO:0000256" key="9">
    <source>
        <dbReference type="ARBA" id="ARBA00022763"/>
    </source>
</evidence>
<evidence type="ECO:0000256" key="4">
    <source>
        <dbReference type="ARBA" id="ARBA00022705"/>
    </source>
</evidence>
<evidence type="ECO:0000256" key="16">
    <source>
        <dbReference type="ARBA" id="ARBA00023204"/>
    </source>
</evidence>
<feature type="compositionally biased region" description="Low complexity" evidence="21">
    <location>
        <begin position="59"/>
        <end position="69"/>
    </location>
</feature>
<evidence type="ECO:0000259" key="22">
    <source>
        <dbReference type="Pfam" id="PF08696"/>
    </source>
</evidence>
<dbReference type="OrthoDB" id="6513042at2759"/>
<evidence type="ECO:0000313" key="26">
    <source>
        <dbReference type="Proteomes" id="UP000249723"/>
    </source>
</evidence>
<dbReference type="GO" id="GO:0017108">
    <property type="term" value="F:5'-flap endonuclease activity"/>
    <property type="evidence" value="ECO:0007669"/>
    <property type="project" value="UniProtKB-UniRule"/>
</dbReference>
<evidence type="ECO:0000256" key="20">
    <source>
        <dbReference type="RuleBase" id="RU367041"/>
    </source>
</evidence>
<feature type="compositionally biased region" description="Polar residues" evidence="21">
    <location>
        <begin position="37"/>
        <end position="58"/>
    </location>
</feature>
<dbReference type="GO" id="GO:0017116">
    <property type="term" value="F:single-stranded DNA helicase activity"/>
    <property type="evidence" value="ECO:0007669"/>
    <property type="project" value="UniProtKB-UniRule"/>
</dbReference>
<evidence type="ECO:0000313" key="25">
    <source>
        <dbReference type="EMBL" id="SCZ97079.1"/>
    </source>
</evidence>
<comment type="catalytic activity">
    <reaction evidence="19 20">
        <text>ATP + H2O = ADP + phosphate + H(+)</text>
        <dbReference type="Rhea" id="RHEA:13065"/>
        <dbReference type="ChEBI" id="CHEBI:15377"/>
        <dbReference type="ChEBI" id="CHEBI:15378"/>
        <dbReference type="ChEBI" id="CHEBI:30616"/>
        <dbReference type="ChEBI" id="CHEBI:43474"/>
        <dbReference type="ChEBI" id="CHEBI:456216"/>
        <dbReference type="EC" id="3.6.4.12"/>
    </reaction>
</comment>
<dbReference type="SUPFAM" id="SSF52540">
    <property type="entry name" value="P-loop containing nucleoside triphosphate hydrolases"/>
    <property type="match status" value="1"/>
</dbReference>
<dbReference type="InterPro" id="IPR026851">
    <property type="entry name" value="Dna2/JHS1_DEXXQ-box"/>
</dbReference>
<evidence type="ECO:0000259" key="24">
    <source>
        <dbReference type="Pfam" id="PF13087"/>
    </source>
</evidence>
<dbReference type="CDD" id="cd22318">
    <property type="entry name" value="DNA2_N-like"/>
    <property type="match status" value="1"/>
</dbReference>
<keyword evidence="4 20" id="KW-0235">DNA replication</keyword>
<comment type="function">
    <text evidence="20">Key enzyme involved in DNA replication and DNA repair. Involved in Okazaki fragments processing by cleaving long flaps that escape FEN1: flaps that are longer than 27 nucleotides are coated by replication protein A complex (RPA), leading to recruit DNA2 which cleaves the flap until it is too short to bind RPA and becomes a substrate for FEN1. Also involved in 5'-end resection of DNA during double-strand break (DSB) repair by mediating the cleavage of 5'-ssDNA.</text>
</comment>
<dbReference type="Gene3D" id="3.90.320.10">
    <property type="match status" value="1"/>
</dbReference>
<keyword evidence="16 20" id="KW-0234">DNA repair</keyword>
<dbReference type="EC" id="3.6.4.12" evidence="20"/>
<keyword evidence="11 20" id="KW-0347">Helicase</keyword>
<evidence type="ECO:0000256" key="7">
    <source>
        <dbReference type="ARBA" id="ARBA00022741"/>
    </source>
</evidence>
<feature type="domain" description="DNA replication factor Dna2 N-terminal" evidence="22">
    <location>
        <begin position="276"/>
        <end position="493"/>
    </location>
</feature>
<dbReference type="GO" id="GO:0005694">
    <property type="term" value="C:chromosome"/>
    <property type="evidence" value="ECO:0007669"/>
    <property type="project" value="UniProtKB-SubCell"/>
</dbReference>
<evidence type="ECO:0000256" key="13">
    <source>
        <dbReference type="ARBA" id="ARBA00023004"/>
    </source>
</evidence>
<keyword evidence="3 20" id="KW-0004">4Fe-4S</keyword>
<dbReference type="InterPro" id="IPR041677">
    <property type="entry name" value="DNA2/NAM7_AAA_11"/>
</dbReference>
<evidence type="ECO:0000256" key="17">
    <source>
        <dbReference type="ARBA" id="ARBA00023242"/>
    </source>
</evidence>
<evidence type="ECO:0000256" key="19">
    <source>
        <dbReference type="ARBA" id="ARBA00047995"/>
    </source>
</evidence>
<comment type="subcellular location">
    <subcellularLocation>
        <location evidence="20">Nucleus</location>
    </subcellularLocation>
    <subcellularLocation>
        <location evidence="20">Chromosome</location>
    </subcellularLocation>
</comment>
<keyword evidence="17 20" id="KW-0539">Nucleus</keyword>
<dbReference type="InterPro" id="IPR041679">
    <property type="entry name" value="DNA2/NAM7-like_C"/>
</dbReference>
<dbReference type="GO" id="GO:0003677">
    <property type="term" value="F:DNA binding"/>
    <property type="evidence" value="ECO:0007669"/>
    <property type="project" value="UniProtKB-UniRule"/>
</dbReference>
<keyword evidence="7 20" id="KW-0547">Nucleotide-binding</keyword>
<dbReference type="Pfam" id="PF13087">
    <property type="entry name" value="AAA_12"/>
    <property type="match status" value="1"/>
</dbReference>
<evidence type="ECO:0000256" key="21">
    <source>
        <dbReference type="SAM" id="MobiDB-lite"/>
    </source>
</evidence>
<keyword evidence="18 20" id="KW-0511">Multifunctional enzyme</keyword>
<dbReference type="PANTHER" id="PTHR10887">
    <property type="entry name" value="DNA2/NAM7 HELICASE FAMILY"/>
    <property type="match status" value="1"/>
</dbReference>
<evidence type="ECO:0000256" key="5">
    <source>
        <dbReference type="ARBA" id="ARBA00022722"/>
    </source>
</evidence>
<protein>
    <recommendedName>
        <fullName evidence="20">DNA replication ATP-dependent helicase/nuclease</fullName>
        <ecNumber evidence="20">3.1.-.-</ecNumber>
        <ecNumber evidence="20">3.6.4.12</ecNumber>
    </recommendedName>
</protein>
<evidence type="ECO:0000256" key="10">
    <source>
        <dbReference type="ARBA" id="ARBA00022801"/>
    </source>
</evidence>
<dbReference type="Pfam" id="PF08696">
    <property type="entry name" value="Dna2"/>
    <property type="match status" value="1"/>
</dbReference>
<dbReference type="GO" id="GO:0016887">
    <property type="term" value="F:ATP hydrolysis activity"/>
    <property type="evidence" value="ECO:0007669"/>
    <property type="project" value="RHEA"/>
</dbReference>
<dbReference type="GO" id="GO:0005524">
    <property type="term" value="F:ATP binding"/>
    <property type="evidence" value="ECO:0007669"/>
    <property type="project" value="UniProtKB-UniRule"/>
</dbReference>
<name>A0A2X0NG33_9BASI</name>
<keyword evidence="14 20" id="KW-0411">Iron-sulfur</keyword>
<dbReference type="GO" id="GO:0046872">
    <property type="term" value="F:metal ion binding"/>
    <property type="evidence" value="ECO:0007669"/>
    <property type="project" value="UniProtKB-UniRule"/>
</dbReference>
<dbReference type="GO" id="GO:0006281">
    <property type="term" value="P:DNA repair"/>
    <property type="evidence" value="ECO:0007669"/>
    <property type="project" value="UniProtKB-KW"/>
</dbReference>
<dbReference type="InterPro" id="IPR027417">
    <property type="entry name" value="P-loop_NTPase"/>
</dbReference>
<keyword evidence="6 20" id="KW-0479">Metal-binding</keyword>
<dbReference type="FunFam" id="3.40.50.300:FF:001170">
    <property type="entry name" value="DNA replication helicase Dna2"/>
    <property type="match status" value="1"/>
</dbReference>
<comment type="similarity">
    <text evidence="2 20">Belongs to the DNA2/NAM7 helicase family.</text>
</comment>
<dbReference type="GO" id="GO:0005634">
    <property type="term" value="C:nucleus"/>
    <property type="evidence" value="ECO:0007669"/>
    <property type="project" value="UniProtKB-SubCell"/>
</dbReference>
<feature type="domain" description="DNA2/NAM7 helicase-like C-terminal" evidence="24">
    <location>
        <begin position="1097"/>
        <end position="1299"/>
    </location>
</feature>
<evidence type="ECO:0000259" key="23">
    <source>
        <dbReference type="Pfam" id="PF13086"/>
    </source>
</evidence>
<keyword evidence="20" id="KW-0158">Chromosome</keyword>
<keyword evidence="5 20" id="KW-0540">Nuclease</keyword>
<dbReference type="GO" id="GO:0033567">
    <property type="term" value="P:DNA replication, Okazaki fragment processing"/>
    <property type="evidence" value="ECO:0007669"/>
    <property type="project" value="UniProtKB-UniRule"/>
</dbReference>
<dbReference type="InterPro" id="IPR045055">
    <property type="entry name" value="DNA2/NAM7-like"/>
</dbReference>
<feature type="domain" description="DNA2/NAM7 helicase helicase" evidence="23">
    <location>
        <begin position="921"/>
        <end position="1010"/>
    </location>
</feature>
<evidence type="ECO:0000256" key="14">
    <source>
        <dbReference type="ARBA" id="ARBA00023014"/>
    </source>
</evidence>
<keyword evidence="10 20" id="KW-0378">Hydrolase</keyword>
<keyword evidence="8" id="KW-0255">Endonuclease</keyword>
<dbReference type="InterPro" id="IPR011604">
    <property type="entry name" value="PDDEXK-like_dom_sf"/>
</dbReference>
<dbReference type="InterPro" id="IPR047187">
    <property type="entry name" value="SF1_C_Upf1"/>
</dbReference>
<dbReference type="GO" id="GO:0071932">
    <property type="term" value="P:replication fork reversal"/>
    <property type="evidence" value="ECO:0007669"/>
    <property type="project" value="TreeGrafter"/>
</dbReference>
<evidence type="ECO:0000256" key="15">
    <source>
        <dbReference type="ARBA" id="ARBA00023125"/>
    </source>
</evidence>
<dbReference type="EMBL" id="FMWP01000092">
    <property type="protein sequence ID" value="SCZ97079.1"/>
    <property type="molecule type" value="Genomic_DNA"/>
</dbReference>
<evidence type="ECO:0000256" key="18">
    <source>
        <dbReference type="ARBA" id="ARBA00023268"/>
    </source>
</evidence>
<organism evidence="25 26">
    <name type="scientific">Microbotryum saponariae</name>
    <dbReference type="NCBI Taxonomy" id="289078"/>
    <lineage>
        <taxon>Eukaryota</taxon>
        <taxon>Fungi</taxon>
        <taxon>Dikarya</taxon>
        <taxon>Basidiomycota</taxon>
        <taxon>Pucciniomycotina</taxon>
        <taxon>Microbotryomycetes</taxon>
        <taxon>Microbotryales</taxon>
        <taxon>Microbotryaceae</taxon>
        <taxon>Microbotryum</taxon>
    </lineage>
</organism>
<evidence type="ECO:0000256" key="11">
    <source>
        <dbReference type="ARBA" id="ARBA00022806"/>
    </source>
</evidence>
<dbReference type="GO" id="GO:0051539">
    <property type="term" value="F:4 iron, 4 sulfur cluster binding"/>
    <property type="evidence" value="ECO:0007669"/>
    <property type="project" value="UniProtKB-UniRule"/>
</dbReference>
<dbReference type="Proteomes" id="UP000249723">
    <property type="component" value="Unassembled WGS sequence"/>
</dbReference>
<keyword evidence="12 20" id="KW-0067">ATP-binding</keyword>
<dbReference type="STRING" id="289078.A0A2X0NG33"/>
<sequence>MKRSTRPPGNDVKATTAAVVGESDFMSDLFADLDASIFSQPPSSSPNGVRTPTSSAGHSSSAPRRASYAPRDRDRVVVASTSASTSASSSAASTSARTSVRKTSPPVQKRAVSLRPEEFWNDSLSRPYARPALVNTATSTSKPSLSVFVAKKRKSDGLDGVQGIIKSRERSMSTAATSLKLKGKEKENAPVRDDLNRQAPNIKRGMACTSEFKLDVTSEDLLEGIDFDDLMDHDDDEDEEPPPPRSKDFVRCVVEAIEEGMGPKRTLILEVSSERFEDRRQVVLADDWIQSVVEVGHTINVVGPFDLAASPSAIIDRLSGYLILHPDILVSSTKVADSAQCSRKALLQEIIRSSEGTNSSLVYGNMLHALMQACMLDNRWDDEYRKEKIQSIVQSQMQTLWSMNKPGPIEAERATEEMWEKSKEFEQFGHIFVGDNPSVRSVASSLQGWALPDAHSARGGSTARLAINRGLAIEEDIWSPRFGLKGKIDITVAGKIAEGPFTRLGTFPFEIKTGKSSAGMEHRAQTMLYTLLMTDRYNEAIESGLLYYTQSNEVLRIQPARNELRGLLIARNEFATFLHRRLSLSAGKTWLSSTPKIEDEDGEGPKPVVTLAATANDVPASSQMSASEAALWADATPPSAADAKPVELQDRLLPEPIDEARSCKRCYVRDACMLYRRAFDGDTEVTNDDSNGSLQQVYEDQTSSLTDTQLAFFRTWERLITLEEQEMIKFKKEIWTIGAKERQRLGRCLANMAIDTAAETPVPVEGAPRVHTYTYCLRRATALCTQATSTQRAADSLLGGTISVNDPIVITLEQPFVLAMSRGFVLEMSAHHIVVGVDHSLTDSPLLARARKTKSDQGQIYRIDKDELAAGMGRIRDNLVQLFVPGGDERRRELIVDLVEPQFDELRPVVDEAELVTHSDLNEDQARAIDKVSRARDYTLILGMPGTGKTTTIAELLKALTKKGQSVLLTSYTHSAVDNILLKVKDQGLGILRLGNRDKIMPDLHHLTLDPRDPATNLAQLDNRFMTPQIIATTCLGINEHIFLKRRFDVCIIDEAAQVTLPTCLGPLRFADRFVLVGDHNQLPPLVRNPAAHEGGLDESLFARLSKAHPSAIVNLTIQYRMNRDIMLLSNRLVYDGELRVGSDSIADRRLALPGWERLEEGWCKDVVDPRKTVVFADTDLLPARERKQGSLIDNEGEARIVKEICKSLIESGLEATELGLIAPYRHQIKLLSFHLGSTYPEIEILTADRSQGRDKLCIVMSLVRSNESGNVGDLLTDWRRLNVCLTRAKAKLIIVGSRKTLKHVEVLRRLFDIFEDESRQCIYELPKTTLGEEVRDEAEAPEGGSEKRAQVVGPGAKLMQRAFASDIANCL</sequence>
<comment type="cofactor">
    <cofactor evidence="1">
        <name>[4Fe-4S] cluster</name>
        <dbReference type="ChEBI" id="CHEBI:49883"/>
    </cofactor>
</comment>
<evidence type="ECO:0000256" key="6">
    <source>
        <dbReference type="ARBA" id="ARBA00022723"/>
    </source>
</evidence>
<keyword evidence="15 20" id="KW-0238">DNA-binding</keyword>
<keyword evidence="26" id="KW-1185">Reference proteome</keyword>
<keyword evidence="9 20" id="KW-0227">DNA damage</keyword>
<dbReference type="EC" id="3.1.-.-" evidence="20"/>
<evidence type="ECO:0000256" key="2">
    <source>
        <dbReference type="ARBA" id="ARBA00007913"/>
    </source>
</evidence>
<dbReference type="CDD" id="cd18041">
    <property type="entry name" value="DEXXQc_DNA2"/>
    <property type="match status" value="1"/>
</dbReference>